<dbReference type="AlphaFoldDB" id="A0A9W9Q0Q9"/>
<dbReference type="EMBL" id="JAPZBO010000005">
    <property type="protein sequence ID" value="KAJ5316313.1"/>
    <property type="molecule type" value="Genomic_DNA"/>
</dbReference>
<organism evidence="1 2">
    <name type="scientific">Penicillium atrosanguineum</name>
    <dbReference type="NCBI Taxonomy" id="1132637"/>
    <lineage>
        <taxon>Eukaryota</taxon>
        <taxon>Fungi</taxon>
        <taxon>Dikarya</taxon>
        <taxon>Ascomycota</taxon>
        <taxon>Pezizomycotina</taxon>
        <taxon>Eurotiomycetes</taxon>
        <taxon>Eurotiomycetidae</taxon>
        <taxon>Eurotiales</taxon>
        <taxon>Aspergillaceae</taxon>
        <taxon>Penicillium</taxon>
    </lineage>
</organism>
<keyword evidence="2" id="KW-1185">Reference proteome</keyword>
<reference evidence="1" key="2">
    <citation type="journal article" date="2023" name="IMA Fungus">
        <title>Comparative genomic study of the Penicillium genus elucidates a diverse pangenome and 15 lateral gene transfer events.</title>
        <authorList>
            <person name="Petersen C."/>
            <person name="Sorensen T."/>
            <person name="Nielsen M.R."/>
            <person name="Sondergaard T.E."/>
            <person name="Sorensen J.L."/>
            <person name="Fitzpatrick D.A."/>
            <person name="Frisvad J.C."/>
            <person name="Nielsen K.L."/>
        </authorList>
    </citation>
    <scope>NUCLEOTIDE SEQUENCE</scope>
    <source>
        <strain evidence="1">IBT 21472</strain>
    </source>
</reference>
<evidence type="ECO:0000313" key="2">
    <source>
        <dbReference type="Proteomes" id="UP001147746"/>
    </source>
</evidence>
<gene>
    <name evidence="1" type="ORF">N7476_006620</name>
</gene>
<dbReference type="Proteomes" id="UP001147746">
    <property type="component" value="Unassembled WGS sequence"/>
</dbReference>
<name>A0A9W9Q0Q9_9EURO</name>
<proteinExistence type="predicted"/>
<accession>A0A9W9Q0Q9</accession>
<reference evidence="1" key="1">
    <citation type="submission" date="2022-12" db="EMBL/GenBank/DDBJ databases">
        <authorList>
            <person name="Petersen C."/>
        </authorList>
    </citation>
    <scope>NUCLEOTIDE SEQUENCE</scope>
    <source>
        <strain evidence="1">IBT 21472</strain>
    </source>
</reference>
<evidence type="ECO:0000313" key="1">
    <source>
        <dbReference type="EMBL" id="KAJ5316313.1"/>
    </source>
</evidence>
<protein>
    <submittedName>
        <fullName evidence="1">Uncharacterized protein</fullName>
    </submittedName>
</protein>
<comment type="caution">
    <text evidence="1">The sequence shown here is derived from an EMBL/GenBank/DDBJ whole genome shotgun (WGS) entry which is preliminary data.</text>
</comment>
<sequence>MGDQLTSWDNKSILFNDESCTNYHNKTIHLQELDSIFAVISPADDSVSNPVNMVWGLWPPNFNFSSSQNAPYWTSRKAEGEDGRLRRNTVINFQFDSKTLNATVYANGTDMVINMDKKISGVLKITMTGVIDPWHSDFLSDNSTTPSWKRTVGYDENYYGYDFSSGAMSRNSETAVSIAAALFSTVLMLI</sequence>